<accession>A0A941DCW2</accession>
<dbReference type="PRINTS" id="PR00081">
    <property type="entry name" value="GDHRDH"/>
</dbReference>
<evidence type="ECO:0000313" key="3">
    <source>
        <dbReference type="EMBL" id="MBR7744012.1"/>
    </source>
</evidence>
<organism evidence="3 4">
    <name type="scientific">Phycicoccus avicenniae</name>
    <dbReference type="NCBI Taxonomy" id="2828860"/>
    <lineage>
        <taxon>Bacteria</taxon>
        <taxon>Bacillati</taxon>
        <taxon>Actinomycetota</taxon>
        <taxon>Actinomycetes</taxon>
        <taxon>Micrococcales</taxon>
        <taxon>Intrasporangiaceae</taxon>
        <taxon>Phycicoccus</taxon>
    </lineage>
</organism>
<dbReference type="PANTHER" id="PTHR24320">
    <property type="entry name" value="RETINOL DEHYDROGENASE"/>
    <property type="match status" value="1"/>
</dbReference>
<dbReference type="Gene3D" id="3.40.50.720">
    <property type="entry name" value="NAD(P)-binding Rossmann-like Domain"/>
    <property type="match status" value="1"/>
</dbReference>
<keyword evidence="2" id="KW-0560">Oxidoreductase</keyword>
<dbReference type="EMBL" id="JAGSNF010000017">
    <property type="protein sequence ID" value="MBR7744012.1"/>
    <property type="molecule type" value="Genomic_DNA"/>
</dbReference>
<keyword evidence="4" id="KW-1185">Reference proteome</keyword>
<dbReference type="PANTHER" id="PTHR24320:SF148">
    <property type="entry name" value="NAD(P)-BINDING ROSSMANN-FOLD SUPERFAMILY PROTEIN"/>
    <property type="match status" value="1"/>
</dbReference>
<protein>
    <submittedName>
        <fullName evidence="3">SDR family NAD(P)-dependent oxidoreductase</fullName>
    </submittedName>
</protein>
<dbReference type="RefSeq" id="WP_211603340.1">
    <property type="nucleotide sequence ID" value="NZ_JAGSNF010000017.1"/>
</dbReference>
<evidence type="ECO:0000313" key="4">
    <source>
        <dbReference type="Proteomes" id="UP000677016"/>
    </source>
</evidence>
<gene>
    <name evidence="3" type="ORF">KC207_11995</name>
</gene>
<name>A0A941DCW2_9MICO</name>
<dbReference type="AlphaFoldDB" id="A0A941DCW2"/>
<sequence>MSRWTFDDIPDLTGRRAVVTGANSGIGLVEARELARHGADVVMAVRNMESGEKGADRIRATGVPGSVTVEELDLASQDSVRRFADRVEGPLDLLLNNAGVMMPPRYRETEDGFELQFGTNHLGHFALTGRLLPQLLAAEAPRVTTVSSIAHHNGDGAVCEGNPREGYDPQTSYGRSKLANLLFATELQRRAAAAGSHLTSTAAHPGISSTNLIASKDGLGAIPVVGTVMQLVSKVVFPGAEKGAEAEVYAATVAEPGSYTGPTGFQETRGAVGEARRSSLAQDETLARLLWERSEELTGVTISVEGR</sequence>
<dbReference type="GO" id="GO:0016491">
    <property type="term" value="F:oxidoreductase activity"/>
    <property type="evidence" value="ECO:0007669"/>
    <property type="project" value="UniProtKB-KW"/>
</dbReference>
<dbReference type="InterPro" id="IPR002347">
    <property type="entry name" value="SDR_fam"/>
</dbReference>
<reference evidence="3" key="1">
    <citation type="submission" date="2021-04" db="EMBL/GenBank/DDBJ databases">
        <title>Phycicoccus avicenniae sp. nov., a novel endophytic actinomycetes isolated from branch of Avicennia mariana.</title>
        <authorList>
            <person name="Tuo L."/>
        </authorList>
    </citation>
    <scope>NUCLEOTIDE SEQUENCE</scope>
    <source>
        <strain evidence="3">BSK3Z-2</strain>
    </source>
</reference>
<dbReference type="NCBIfam" id="NF004846">
    <property type="entry name" value="PRK06197.1"/>
    <property type="match status" value="1"/>
</dbReference>
<comment type="caution">
    <text evidence="3">The sequence shown here is derived from an EMBL/GenBank/DDBJ whole genome shotgun (WGS) entry which is preliminary data.</text>
</comment>
<dbReference type="SUPFAM" id="SSF51735">
    <property type="entry name" value="NAD(P)-binding Rossmann-fold domains"/>
    <property type="match status" value="1"/>
</dbReference>
<evidence type="ECO:0000256" key="2">
    <source>
        <dbReference type="ARBA" id="ARBA00023002"/>
    </source>
</evidence>
<dbReference type="Proteomes" id="UP000677016">
    <property type="component" value="Unassembled WGS sequence"/>
</dbReference>
<dbReference type="InterPro" id="IPR036291">
    <property type="entry name" value="NAD(P)-bd_dom_sf"/>
</dbReference>
<evidence type="ECO:0000256" key="1">
    <source>
        <dbReference type="ARBA" id="ARBA00006484"/>
    </source>
</evidence>
<proteinExistence type="inferred from homology"/>
<dbReference type="Pfam" id="PF00106">
    <property type="entry name" value="adh_short"/>
    <property type="match status" value="1"/>
</dbReference>
<dbReference type="CDD" id="cd05327">
    <property type="entry name" value="retinol-DH_like_SDR_c_like"/>
    <property type="match status" value="1"/>
</dbReference>
<comment type="similarity">
    <text evidence="1">Belongs to the short-chain dehydrogenases/reductases (SDR) family.</text>
</comment>